<dbReference type="Proteomes" id="UP000240429">
    <property type="component" value="Unassembled WGS sequence"/>
</dbReference>
<dbReference type="CDD" id="cd16936">
    <property type="entry name" value="HATPase_RsbW-like"/>
    <property type="match status" value="1"/>
</dbReference>
<sequence length="164" mass="17591">MYFDDISPESPPHPDSALTGASSICVTAPAQAASARHLRKQASSLLATCTTSEDELSTAELVTSELLSNAAVHGRDEMTLAIAVTGRLLEITVVDHGTATASASRSDPDEYGRGLAIVDAVTHDLRIHRHRTGWRVRARMRLTHPRRLPPAPSAEGTPGSYETR</sequence>
<evidence type="ECO:0000256" key="2">
    <source>
        <dbReference type="SAM" id="MobiDB-lite"/>
    </source>
</evidence>
<keyword evidence="1" id="KW-0723">Serine/threonine-protein kinase</keyword>
<feature type="domain" description="Histidine kinase/HSP90-like ATPase" evidence="3">
    <location>
        <begin position="29"/>
        <end position="139"/>
    </location>
</feature>
<name>A0A2P8Q2B3_9ACTN</name>
<dbReference type="GO" id="GO:0004674">
    <property type="term" value="F:protein serine/threonine kinase activity"/>
    <property type="evidence" value="ECO:0007669"/>
    <property type="project" value="UniProtKB-KW"/>
</dbReference>
<dbReference type="AlphaFoldDB" id="A0A2P8Q2B3"/>
<dbReference type="PANTHER" id="PTHR35526">
    <property type="entry name" value="ANTI-SIGMA-F FACTOR RSBW-RELATED"/>
    <property type="match status" value="1"/>
</dbReference>
<accession>A0A2P8Q2B3</accession>
<proteinExistence type="predicted"/>
<gene>
    <name evidence="4" type="ORF">C6Y14_27150</name>
</gene>
<keyword evidence="1" id="KW-0808">Transferase</keyword>
<dbReference type="PANTHER" id="PTHR35526:SF3">
    <property type="entry name" value="ANTI-SIGMA-F FACTOR RSBW"/>
    <property type="match status" value="1"/>
</dbReference>
<evidence type="ECO:0000313" key="4">
    <source>
        <dbReference type="EMBL" id="PSM40370.1"/>
    </source>
</evidence>
<dbReference type="OrthoDB" id="4321117at2"/>
<reference evidence="4 5" key="1">
    <citation type="submission" date="2018-03" db="EMBL/GenBank/DDBJ databases">
        <title>Streptomyces dioscori sp. nov., a novel endophytic actinobacterium isolated from bulbil of Dioscorea bulbifera L.</title>
        <authorList>
            <person name="Zhikuan W."/>
        </authorList>
    </citation>
    <scope>NUCLEOTIDE SEQUENCE [LARGE SCALE GENOMIC DNA]</scope>
    <source>
        <strain evidence="4 5">A217</strain>
    </source>
</reference>
<evidence type="ECO:0000256" key="1">
    <source>
        <dbReference type="ARBA" id="ARBA00022527"/>
    </source>
</evidence>
<keyword evidence="5" id="KW-1185">Reference proteome</keyword>
<comment type="caution">
    <text evidence="4">The sequence shown here is derived from an EMBL/GenBank/DDBJ whole genome shotgun (WGS) entry which is preliminary data.</text>
</comment>
<dbReference type="InterPro" id="IPR050267">
    <property type="entry name" value="Anti-sigma-factor_SerPK"/>
</dbReference>
<keyword evidence="1" id="KW-0418">Kinase</keyword>
<dbReference type="Pfam" id="PF13581">
    <property type="entry name" value="HATPase_c_2"/>
    <property type="match status" value="1"/>
</dbReference>
<dbReference type="InterPro" id="IPR036890">
    <property type="entry name" value="HATPase_C_sf"/>
</dbReference>
<evidence type="ECO:0000313" key="5">
    <source>
        <dbReference type="Proteomes" id="UP000240429"/>
    </source>
</evidence>
<dbReference type="RefSeq" id="WP_107019450.1">
    <property type="nucleotide sequence ID" value="NZ_KZ679048.1"/>
</dbReference>
<dbReference type="InterPro" id="IPR003594">
    <property type="entry name" value="HATPase_dom"/>
</dbReference>
<dbReference type="EMBL" id="PYBJ01000019">
    <property type="protein sequence ID" value="PSM40370.1"/>
    <property type="molecule type" value="Genomic_DNA"/>
</dbReference>
<evidence type="ECO:0000259" key="3">
    <source>
        <dbReference type="Pfam" id="PF13581"/>
    </source>
</evidence>
<dbReference type="SUPFAM" id="SSF55874">
    <property type="entry name" value="ATPase domain of HSP90 chaperone/DNA topoisomerase II/histidine kinase"/>
    <property type="match status" value="1"/>
</dbReference>
<organism evidence="4 5">
    <name type="scientific">Streptomyces dioscori</name>
    <dbReference type="NCBI Taxonomy" id="2109333"/>
    <lineage>
        <taxon>Bacteria</taxon>
        <taxon>Bacillati</taxon>
        <taxon>Actinomycetota</taxon>
        <taxon>Actinomycetes</taxon>
        <taxon>Kitasatosporales</taxon>
        <taxon>Streptomycetaceae</taxon>
        <taxon>Streptomyces</taxon>
        <taxon>Streptomyces aurantiacus group</taxon>
    </lineage>
</organism>
<dbReference type="Gene3D" id="3.30.565.10">
    <property type="entry name" value="Histidine kinase-like ATPase, C-terminal domain"/>
    <property type="match status" value="1"/>
</dbReference>
<protein>
    <recommendedName>
        <fullName evidence="3">Histidine kinase/HSP90-like ATPase domain-containing protein</fullName>
    </recommendedName>
</protein>
<feature type="region of interest" description="Disordered" evidence="2">
    <location>
        <begin position="142"/>
        <end position="164"/>
    </location>
</feature>